<evidence type="ECO:0000256" key="6">
    <source>
        <dbReference type="ARBA" id="ARBA00022946"/>
    </source>
</evidence>
<dbReference type="InterPro" id="IPR011527">
    <property type="entry name" value="ABC1_TM_dom"/>
</dbReference>
<reference evidence="14" key="1">
    <citation type="submission" date="2017-09" db="EMBL/GenBank/DDBJ databases">
        <title>Polyketide synthases of a Diaporthe helianthi virulent isolate.</title>
        <authorList>
            <person name="Baroncelli R."/>
        </authorList>
    </citation>
    <scope>NUCLEOTIDE SEQUENCE [LARGE SCALE GENOMIC DNA]</scope>
    <source>
        <strain evidence="14">7/96</strain>
    </source>
</reference>
<evidence type="ECO:0000256" key="11">
    <source>
        <dbReference type="SAM" id="Phobius"/>
    </source>
</evidence>
<feature type="domain" description="ABC transmembrane type-1" evidence="13">
    <location>
        <begin position="382"/>
        <end position="670"/>
    </location>
</feature>
<keyword evidence="15" id="KW-1185">Reference proteome</keyword>
<dbReference type="FunFam" id="3.40.50.300:FF:000186">
    <property type="entry name" value="ATP-binding cassette sub-family B member 7, mitochondrial"/>
    <property type="match status" value="1"/>
</dbReference>
<comment type="subcellular location">
    <subcellularLocation>
        <location evidence="1">Membrane</location>
        <topology evidence="1">Multi-pass membrane protein</topology>
    </subcellularLocation>
</comment>
<dbReference type="Gene3D" id="1.20.1560.10">
    <property type="entry name" value="ABC transporter type 1, transmembrane domain"/>
    <property type="match status" value="1"/>
</dbReference>
<dbReference type="GO" id="GO:0005524">
    <property type="term" value="F:ATP binding"/>
    <property type="evidence" value="ECO:0007669"/>
    <property type="project" value="UniProtKB-KW"/>
</dbReference>
<keyword evidence="2" id="KW-0813">Transport</keyword>
<dbReference type="CDD" id="cd18583">
    <property type="entry name" value="ABC_6TM_HMT1"/>
    <property type="match status" value="1"/>
</dbReference>
<evidence type="ECO:0000256" key="2">
    <source>
        <dbReference type="ARBA" id="ARBA00022448"/>
    </source>
</evidence>
<dbReference type="InterPro" id="IPR003593">
    <property type="entry name" value="AAA+_ATPase"/>
</dbReference>
<keyword evidence="4" id="KW-0547">Nucleotide-binding</keyword>
<feature type="transmembrane region" description="Helical" evidence="11">
    <location>
        <begin position="527"/>
        <end position="546"/>
    </location>
</feature>
<dbReference type="InParanoid" id="A0A2P5IBE2"/>
<feature type="transmembrane region" description="Helical" evidence="11">
    <location>
        <begin position="24"/>
        <end position="44"/>
    </location>
</feature>
<evidence type="ECO:0000259" key="12">
    <source>
        <dbReference type="PROSITE" id="PS50893"/>
    </source>
</evidence>
<evidence type="ECO:0000256" key="1">
    <source>
        <dbReference type="ARBA" id="ARBA00004141"/>
    </source>
</evidence>
<comment type="caution">
    <text evidence="14">The sequence shown here is derived from an EMBL/GenBank/DDBJ whole genome shotgun (WGS) entry which is preliminary data.</text>
</comment>
<keyword evidence="5" id="KW-0067">ATP-binding</keyword>
<evidence type="ECO:0000313" key="15">
    <source>
        <dbReference type="Proteomes" id="UP000094444"/>
    </source>
</evidence>
<keyword evidence="3 11" id="KW-0812">Transmembrane</keyword>
<dbReference type="PANTHER" id="PTHR24221:SF651">
    <property type="entry name" value="HEAVY METAL TOLERANCE PROTEIN"/>
    <property type="match status" value="1"/>
</dbReference>
<dbReference type="Pfam" id="PF00005">
    <property type="entry name" value="ABC_tran"/>
    <property type="match status" value="1"/>
</dbReference>
<evidence type="ECO:0000256" key="8">
    <source>
        <dbReference type="ARBA" id="ARBA00023136"/>
    </source>
</evidence>
<dbReference type="GO" id="GO:0016887">
    <property type="term" value="F:ATP hydrolysis activity"/>
    <property type="evidence" value="ECO:0007669"/>
    <property type="project" value="InterPro"/>
</dbReference>
<dbReference type="FunFam" id="1.20.1560.10:FF:000050">
    <property type="entry name" value="Vacuolar ABC heavy metal transporter (Hmt1)"/>
    <property type="match status" value="1"/>
</dbReference>
<dbReference type="SUPFAM" id="SSF52540">
    <property type="entry name" value="P-loop containing nucleoside triphosphate hydrolases"/>
    <property type="match status" value="1"/>
</dbReference>
<dbReference type="GO" id="GO:0140359">
    <property type="term" value="F:ABC-type transporter activity"/>
    <property type="evidence" value="ECO:0007669"/>
    <property type="project" value="InterPro"/>
</dbReference>
<dbReference type="SMART" id="SM00382">
    <property type="entry name" value="AAA"/>
    <property type="match status" value="1"/>
</dbReference>
<dbReference type="Pfam" id="PF00664">
    <property type="entry name" value="ABC_membrane"/>
    <property type="match status" value="1"/>
</dbReference>
<proteinExistence type="inferred from homology"/>
<dbReference type="GO" id="GO:0000041">
    <property type="term" value="P:transition metal ion transport"/>
    <property type="evidence" value="ECO:0007669"/>
    <property type="project" value="UniProtKB-ARBA"/>
</dbReference>
<dbReference type="EMBL" id="MAVT02000086">
    <property type="protein sequence ID" value="POS79825.1"/>
    <property type="molecule type" value="Genomic_DNA"/>
</dbReference>
<dbReference type="PROSITE" id="PS50893">
    <property type="entry name" value="ABC_TRANSPORTER_2"/>
    <property type="match status" value="1"/>
</dbReference>
<dbReference type="SUPFAM" id="SSF90123">
    <property type="entry name" value="ABC transporter transmembrane region"/>
    <property type="match status" value="1"/>
</dbReference>
<keyword evidence="7 11" id="KW-1133">Transmembrane helix</keyword>
<dbReference type="AlphaFoldDB" id="A0A2P5IBE2"/>
<protein>
    <submittedName>
        <fullName evidence="14">Heavy metal tolerance protein</fullName>
    </submittedName>
</protein>
<feature type="transmembrane region" description="Helical" evidence="11">
    <location>
        <begin position="131"/>
        <end position="150"/>
    </location>
</feature>
<gene>
    <name evidence="14" type="ORF">DHEL01_v201762</name>
</gene>
<feature type="domain" description="ABC transporter" evidence="12">
    <location>
        <begin position="704"/>
        <end position="940"/>
    </location>
</feature>
<evidence type="ECO:0000256" key="9">
    <source>
        <dbReference type="ARBA" id="ARBA00024363"/>
    </source>
</evidence>
<feature type="transmembrane region" description="Helical" evidence="11">
    <location>
        <begin position="95"/>
        <end position="119"/>
    </location>
</feature>
<dbReference type="Gene3D" id="3.40.50.300">
    <property type="entry name" value="P-loop containing nucleotide triphosphate hydrolases"/>
    <property type="match status" value="1"/>
</dbReference>
<dbReference type="STRING" id="158607.A0A2P5IBE2"/>
<feature type="region of interest" description="Disordered" evidence="10">
    <location>
        <begin position="308"/>
        <end position="332"/>
    </location>
</feature>
<sequence>MAREVATGHSGYTVAEHSLVRTEVAYPFLLLLSYGIAFALHSVIASRRQEDVEKPSVTGPGGKPLPLTRIKVEKSGSRTTASQEFSRISHLSFKAGTAAVALTFLAHAIHVVLQCIAARWEDVQQYCNDELLVYIKGGAFFWSYIGFSLVSKRKDTPNPIHLSVWCIGLSFDLAILAALLVVYRNRLDDLRYAEAPAELAGLAAQLPADSGFLAILVIRICLLLGQVILYCSLRGHLPSLWNYWAAKARDHAHTTLHTSGHAAILENGHAHAHGYANGHTIPIGETTPLLSGHGTALEVDNTLTNGLPNGNGTTYRSTRRRTSEARRPNGIVKGSRQKQTEFAFYRPDKLPHRSWWEYIRGYHVFFPYLWPAKKVKLQILVLLCFILVVLQRAINVFVPLQLSVLVEALTHAAEKGTMDMPWKELFLFLGLKFMQGPSAVLGSLRSILWIPVTQHSYISLQTAAFEHVHALSLDFHLGKRTGELLSALNKGGSVNQFLEQTTFQVAPMLMDLCIAIGFFWIRFGALYALWATIITFSYLVLTIKMASTRADQRRDMVNADREEEAVKNDSITAYETVKYFNAEAFEFQRYKGAITTFQNAEARVTFGMNLMNMCQTVVFISGMLVVMAIAAYEVVLGRRKISEFILIMTYLSQLQGPLNFFGSFYRTVQQAMISGERLLELFKIQPNMVDKPGAPPLKDCQGHIRWNHVDFDYANSPALSDLSFECKPGTTTAFVGESGGGKSTIFRLMFRYYNCKSGSIEIDGHNVKDVTIDSVRRSIGVVPQDTILFNDTIMYNLKYANQDCTDEEVYEACRAASIHDRIMSFSDGYQTKVGDRGMRLSGGEKQRVAIARTILKKPRIIMLDEATSALDSETEQQIQHRLFKNKELGEGKTLLIIAHRLSTITHAEQIIVLHRGRIVERGTHAELLERDGRYSAMWNKQAKAEIAAKAAHLAKEQAKKAMREARLAGKDSSDEHSDDGGDSMVSSMHIPTAPTTPAVELAGLHMTPDHT</sequence>
<evidence type="ECO:0000256" key="10">
    <source>
        <dbReference type="SAM" id="MobiDB-lite"/>
    </source>
</evidence>
<accession>A0A2P5IBE2</accession>
<dbReference type="PROSITE" id="PS50929">
    <property type="entry name" value="ABC_TM1F"/>
    <property type="match status" value="1"/>
</dbReference>
<dbReference type="InterPro" id="IPR027417">
    <property type="entry name" value="P-loop_NTPase"/>
</dbReference>
<name>A0A2P5IBE2_DIAHE</name>
<dbReference type="InterPro" id="IPR036640">
    <property type="entry name" value="ABC1_TM_sf"/>
</dbReference>
<dbReference type="InterPro" id="IPR003439">
    <property type="entry name" value="ABC_transporter-like_ATP-bd"/>
</dbReference>
<keyword evidence="6" id="KW-0809">Transit peptide</keyword>
<dbReference type="PROSITE" id="PS00211">
    <property type="entry name" value="ABC_TRANSPORTER_1"/>
    <property type="match status" value="1"/>
</dbReference>
<dbReference type="InterPro" id="IPR039421">
    <property type="entry name" value="Type_1_exporter"/>
</dbReference>
<evidence type="ECO:0000256" key="7">
    <source>
        <dbReference type="ARBA" id="ARBA00022989"/>
    </source>
</evidence>
<evidence type="ECO:0000259" key="13">
    <source>
        <dbReference type="PROSITE" id="PS50929"/>
    </source>
</evidence>
<feature type="compositionally biased region" description="Basic and acidic residues" evidence="10">
    <location>
        <begin position="957"/>
        <end position="979"/>
    </location>
</feature>
<dbReference type="PANTHER" id="PTHR24221">
    <property type="entry name" value="ATP-BINDING CASSETTE SUB-FAMILY B"/>
    <property type="match status" value="1"/>
</dbReference>
<dbReference type="Proteomes" id="UP000094444">
    <property type="component" value="Unassembled WGS sequence"/>
</dbReference>
<feature type="transmembrane region" description="Helical" evidence="11">
    <location>
        <begin position="162"/>
        <end position="183"/>
    </location>
</feature>
<evidence type="ECO:0000256" key="5">
    <source>
        <dbReference type="ARBA" id="ARBA00022840"/>
    </source>
</evidence>
<evidence type="ECO:0000313" key="14">
    <source>
        <dbReference type="EMBL" id="POS79825.1"/>
    </source>
</evidence>
<dbReference type="GO" id="GO:0005774">
    <property type="term" value="C:vacuolar membrane"/>
    <property type="evidence" value="ECO:0007669"/>
    <property type="project" value="TreeGrafter"/>
</dbReference>
<dbReference type="OrthoDB" id="6500128at2759"/>
<feature type="transmembrane region" description="Helical" evidence="11">
    <location>
        <begin position="212"/>
        <end position="233"/>
    </location>
</feature>
<evidence type="ECO:0000256" key="3">
    <source>
        <dbReference type="ARBA" id="ARBA00022692"/>
    </source>
</evidence>
<organism evidence="14 15">
    <name type="scientific">Diaporthe helianthi</name>
    <dbReference type="NCBI Taxonomy" id="158607"/>
    <lineage>
        <taxon>Eukaryota</taxon>
        <taxon>Fungi</taxon>
        <taxon>Dikarya</taxon>
        <taxon>Ascomycota</taxon>
        <taxon>Pezizomycotina</taxon>
        <taxon>Sordariomycetes</taxon>
        <taxon>Sordariomycetidae</taxon>
        <taxon>Diaporthales</taxon>
        <taxon>Diaporthaceae</taxon>
        <taxon>Diaporthe</taxon>
    </lineage>
</organism>
<comment type="similarity">
    <text evidence="9">Belongs to the ABC transporter superfamily. ABCB family. Heavy Metal importer (TC 3.A.1.210) subfamily.</text>
</comment>
<keyword evidence="8 11" id="KW-0472">Membrane</keyword>
<dbReference type="InterPro" id="IPR017871">
    <property type="entry name" value="ABC_transporter-like_CS"/>
</dbReference>
<feature type="region of interest" description="Disordered" evidence="10">
    <location>
        <begin position="957"/>
        <end position="991"/>
    </location>
</feature>
<evidence type="ECO:0000256" key="4">
    <source>
        <dbReference type="ARBA" id="ARBA00022741"/>
    </source>
</evidence>
<feature type="transmembrane region" description="Helical" evidence="11">
    <location>
        <begin position="613"/>
        <end position="632"/>
    </location>
</feature>